<dbReference type="AlphaFoldDB" id="A0A9W8QCF3"/>
<evidence type="ECO:0008006" key="9">
    <source>
        <dbReference type="Google" id="ProtNLM"/>
    </source>
</evidence>
<keyword evidence="3 6" id="KW-1133">Transmembrane helix</keyword>
<feature type="transmembrane region" description="Helical" evidence="6">
    <location>
        <begin position="226"/>
        <end position="246"/>
    </location>
</feature>
<feature type="transmembrane region" description="Helical" evidence="6">
    <location>
        <begin position="405"/>
        <end position="427"/>
    </location>
</feature>
<feature type="region of interest" description="Disordered" evidence="5">
    <location>
        <begin position="447"/>
        <end position="513"/>
    </location>
</feature>
<evidence type="ECO:0000313" key="7">
    <source>
        <dbReference type="EMBL" id="KAJ4153500.1"/>
    </source>
</evidence>
<evidence type="ECO:0000256" key="5">
    <source>
        <dbReference type="SAM" id="MobiDB-lite"/>
    </source>
</evidence>
<feature type="compositionally biased region" description="Basic and acidic residues" evidence="5">
    <location>
        <begin position="502"/>
        <end position="513"/>
    </location>
</feature>
<dbReference type="GO" id="GO:0015140">
    <property type="term" value="F:malate transmembrane transporter activity"/>
    <property type="evidence" value="ECO:0007669"/>
    <property type="project" value="InterPro"/>
</dbReference>
<feature type="transmembrane region" description="Helical" evidence="6">
    <location>
        <begin position="160"/>
        <end position="182"/>
    </location>
</feature>
<feature type="transmembrane region" description="Helical" evidence="6">
    <location>
        <begin position="348"/>
        <end position="366"/>
    </location>
</feature>
<dbReference type="InterPro" id="IPR030185">
    <property type="entry name" value="Mae1"/>
</dbReference>
<dbReference type="CDD" id="cd09317">
    <property type="entry name" value="TDT_Mae1_like"/>
    <property type="match status" value="1"/>
</dbReference>
<comment type="subcellular location">
    <subcellularLocation>
        <location evidence="1">Membrane</location>
        <topology evidence="1">Multi-pass membrane protein</topology>
    </subcellularLocation>
</comment>
<dbReference type="PANTHER" id="PTHR31162:SF0">
    <property type="entry name" value="MALIC ACID TRANSPORT PROTEIN"/>
    <property type="match status" value="1"/>
</dbReference>
<dbReference type="GeneID" id="80897144"/>
<dbReference type="InterPro" id="IPR004695">
    <property type="entry name" value="SLAC1/Mae1/Ssu1/TehA"/>
</dbReference>
<protein>
    <recommendedName>
        <fullName evidence="9">Malic acid transport protein</fullName>
    </recommendedName>
</protein>
<dbReference type="RefSeq" id="XP_056054158.1">
    <property type="nucleotide sequence ID" value="XM_056197073.1"/>
</dbReference>
<keyword evidence="4 6" id="KW-0472">Membrane</keyword>
<dbReference type="KEGG" id="amus:LMH87_009985"/>
<dbReference type="EMBL" id="JAJHUN010000008">
    <property type="protein sequence ID" value="KAJ4153500.1"/>
    <property type="molecule type" value="Genomic_DNA"/>
</dbReference>
<feature type="transmembrane region" description="Helical" evidence="6">
    <location>
        <begin position="378"/>
        <end position="399"/>
    </location>
</feature>
<feature type="transmembrane region" description="Helical" evidence="6">
    <location>
        <begin position="194"/>
        <end position="214"/>
    </location>
</feature>
<feature type="compositionally biased region" description="Basic and acidic residues" evidence="5">
    <location>
        <begin position="448"/>
        <end position="470"/>
    </location>
</feature>
<feature type="region of interest" description="Disordered" evidence="5">
    <location>
        <begin position="1"/>
        <end position="74"/>
    </location>
</feature>
<evidence type="ECO:0000256" key="1">
    <source>
        <dbReference type="ARBA" id="ARBA00004141"/>
    </source>
</evidence>
<dbReference type="Gene3D" id="1.50.10.150">
    <property type="entry name" value="Voltage-dependent anion channel"/>
    <property type="match status" value="1"/>
</dbReference>
<evidence type="ECO:0000313" key="8">
    <source>
        <dbReference type="Proteomes" id="UP001144673"/>
    </source>
</evidence>
<evidence type="ECO:0000256" key="4">
    <source>
        <dbReference type="ARBA" id="ARBA00023136"/>
    </source>
</evidence>
<dbReference type="Proteomes" id="UP001144673">
    <property type="component" value="Chromosome 5"/>
</dbReference>
<keyword evidence="8" id="KW-1185">Reference proteome</keyword>
<feature type="compositionally biased region" description="Basic and acidic residues" evidence="5">
    <location>
        <begin position="19"/>
        <end position="36"/>
    </location>
</feature>
<feature type="transmembrane region" description="Helical" evidence="6">
    <location>
        <begin position="258"/>
        <end position="277"/>
    </location>
</feature>
<dbReference type="InterPro" id="IPR038665">
    <property type="entry name" value="Voltage-dep_anion_channel_sf"/>
</dbReference>
<dbReference type="Pfam" id="PF03595">
    <property type="entry name" value="SLAC1"/>
    <property type="match status" value="1"/>
</dbReference>
<sequence length="513" mass="55877">MTKDGAHLSPVASPNAVSSRHDASTRSHDAFDHDVEAAAGTASEDHTGTELSALDGTSSGSTQRRTDSSCNAHKNSPPLGLYHRSLRVTWQWFSVNMSTGAMASLLGQIPFGFRGLRTIGEIFYVVNLVTFCAFLALMGARFARKPRALPTSLHHPSESFFFGGFWVAVALLLNGAQTYGVPRCGPWLVAAVRVLFWLYYACATCVAVAQYHIIFHAETLTLADAMPAWVLPTYPFLVTGVVAANVAKTQTGTSAVQIIVGGLAAQGLGWTIALFIYTVYLTRLISSKMPPPSMRPGLYISVGPAAYTCAGILLLGQQARKHIPDDYLGITAFPVGELWYAVSVPVGIFLWLLCMWFSSVATLSIIRDARRMHFSLSWWAFVFPNAGMAIATIQVGTVLESKPVQIAACVVSVMLVPLWLMCAVLHIRAVYRRDLLAPGKDVGVDDVNQAHDVKQRKADARRQLRRETRRSNSARMSFGSGNSGGNRLKMQQNGLRSVAPARVDEEVTNEKED</sequence>
<dbReference type="GO" id="GO:0016020">
    <property type="term" value="C:membrane"/>
    <property type="evidence" value="ECO:0007669"/>
    <property type="project" value="UniProtKB-SubCell"/>
</dbReference>
<name>A0A9W8QCF3_AKAMU</name>
<evidence type="ECO:0000256" key="6">
    <source>
        <dbReference type="SAM" id="Phobius"/>
    </source>
</evidence>
<accession>A0A9W8QCF3</accession>
<comment type="caution">
    <text evidence="7">The sequence shown here is derived from an EMBL/GenBank/DDBJ whole genome shotgun (WGS) entry which is preliminary data.</text>
</comment>
<keyword evidence="2 6" id="KW-0812">Transmembrane</keyword>
<evidence type="ECO:0000256" key="2">
    <source>
        <dbReference type="ARBA" id="ARBA00022692"/>
    </source>
</evidence>
<gene>
    <name evidence="7" type="ORF">LMH87_009985</name>
</gene>
<feature type="compositionally biased region" description="Polar residues" evidence="5">
    <location>
        <begin position="55"/>
        <end position="74"/>
    </location>
</feature>
<evidence type="ECO:0000256" key="3">
    <source>
        <dbReference type="ARBA" id="ARBA00022989"/>
    </source>
</evidence>
<dbReference type="PANTHER" id="PTHR31162">
    <property type="entry name" value="MALIC ACID TRANSPORT PROTEIN-RELATED"/>
    <property type="match status" value="1"/>
</dbReference>
<reference evidence="7" key="1">
    <citation type="journal article" date="2023" name="Access Microbiol">
        <title>De-novo genome assembly for Akanthomyces muscarius, a biocontrol agent of insect agricultural pests.</title>
        <authorList>
            <person name="Erdos Z."/>
            <person name="Studholme D.J."/>
            <person name="Raymond B."/>
            <person name="Sharma M."/>
        </authorList>
    </citation>
    <scope>NUCLEOTIDE SEQUENCE</scope>
    <source>
        <strain evidence="7">Ve6</strain>
    </source>
</reference>
<feature type="transmembrane region" description="Helical" evidence="6">
    <location>
        <begin position="122"/>
        <end position="140"/>
    </location>
</feature>
<organism evidence="7 8">
    <name type="scientific">Akanthomyces muscarius</name>
    <name type="common">Entomopathogenic fungus</name>
    <name type="synonym">Lecanicillium muscarium</name>
    <dbReference type="NCBI Taxonomy" id="2231603"/>
    <lineage>
        <taxon>Eukaryota</taxon>
        <taxon>Fungi</taxon>
        <taxon>Dikarya</taxon>
        <taxon>Ascomycota</taxon>
        <taxon>Pezizomycotina</taxon>
        <taxon>Sordariomycetes</taxon>
        <taxon>Hypocreomycetidae</taxon>
        <taxon>Hypocreales</taxon>
        <taxon>Cordycipitaceae</taxon>
        <taxon>Akanthomyces</taxon>
    </lineage>
</organism>
<proteinExistence type="predicted"/>